<reference evidence="4 5" key="1">
    <citation type="submission" date="2019-03" db="EMBL/GenBank/DDBJ databases">
        <title>Genomic Encyclopedia of Type Strains, Phase IV (KMG-IV): sequencing the most valuable type-strain genomes for metagenomic binning, comparative biology and taxonomic classification.</title>
        <authorList>
            <person name="Goeker M."/>
        </authorList>
    </citation>
    <scope>NUCLEOTIDE SEQUENCE [LARGE SCALE GENOMIC DNA]</scope>
    <source>
        <strain evidence="4 5">DSM 26377</strain>
    </source>
</reference>
<gene>
    <name evidence="4" type="ORF">DFR24_2728</name>
</gene>
<dbReference type="PRINTS" id="PR00080">
    <property type="entry name" value="SDRFAMILY"/>
</dbReference>
<dbReference type="EMBL" id="SOBT01000009">
    <property type="protein sequence ID" value="TDU28359.1"/>
    <property type="molecule type" value="Genomic_DNA"/>
</dbReference>
<evidence type="ECO:0000256" key="1">
    <source>
        <dbReference type="ARBA" id="ARBA00006484"/>
    </source>
</evidence>
<dbReference type="GO" id="GO:0016491">
    <property type="term" value="F:oxidoreductase activity"/>
    <property type="evidence" value="ECO:0007669"/>
    <property type="project" value="UniProtKB-KW"/>
</dbReference>
<comment type="similarity">
    <text evidence="1 3">Belongs to the short-chain dehydrogenases/reductases (SDR) family.</text>
</comment>
<dbReference type="OrthoDB" id="9803333at2"/>
<dbReference type="PANTHER" id="PTHR43669:SF3">
    <property type="entry name" value="ALCOHOL DEHYDROGENASE, PUTATIVE (AFU_ORTHOLOGUE AFUA_3G03445)-RELATED"/>
    <property type="match status" value="1"/>
</dbReference>
<dbReference type="Gene3D" id="3.40.50.720">
    <property type="entry name" value="NAD(P)-binding Rossmann-like Domain"/>
    <property type="match status" value="1"/>
</dbReference>
<keyword evidence="5" id="KW-1185">Reference proteome</keyword>
<dbReference type="PRINTS" id="PR00081">
    <property type="entry name" value="GDHRDH"/>
</dbReference>
<evidence type="ECO:0000313" key="4">
    <source>
        <dbReference type="EMBL" id="TDU28359.1"/>
    </source>
</evidence>
<dbReference type="FunFam" id="3.40.50.720:FF:000084">
    <property type="entry name" value="Short-chain dehydrogenase reductase"/>
    <property type="match status" value="1"/>
</dbReference>
<sequence>MTDPNYLRSLFDLTGKTALVTGASSGLGRHFALTLARAGAQVALAARRADKLADAVKEIEALGGKAVAVSMDVLDRASVNAALDEAASRLGPIDILVNNAGVSGTQRPLDYDDAEWDWVVGTNLKGAWVVAQETARRMVAAKRPGNLINITSILGSRVTHLLTPYIAAKAGLKNLTQALALEFARYDIRVNSLAPGYFITEINEDELKGEQGEKLRLRIPTRRFGEYENLEGPLLLLASKAGAHMTGTEIVVDGGHLVNPL</sequence>
<dbReference type="InterPro" id="IPR002347">
    <property type="entry name" value="SDR_fam"/>
</dbReference>
<name>A0A4S3JZZ7_9GAMM</name>
<evidence type="ECO:0000313" key="5">
    <source>
        <dbReference type="Proteomes" id="UP000295341"/>
    </source>
</evidence>
<dbReference type="PANTHER" id="PTHR43669">
    <property type="entry name" value="5-KETO-D-GLUCONATE 5-REDUCTASE"/>
    <property type="match status" value="1"/>
</dbReference>
<protein>
    <submittedName>
        <fullName evidence="4">NAD(P)-dependent dehydrogenase (Short-subunit alcohol dehydrogenase family)</fullName>
    </submittedName>
</protein>
<evidence type="ECO:0000256" key="2">
    <source>
        <dbReference type="ARBA" id="ARBA00023002"/>
    </source>
</evidence>
<dbReference type="AlphaFoldDB" id="A0A4S3JZZ7"/>
<evidence type="ECO:0000256" key="3">
    <source>
        <dbReference type="RuleBase" id="RU000363"/>
    </source>
</evidence>
<dbReference type="Proteomes" id="UP000295341">
    <property type="component" value="Unassembled WGS sequence"/>
</dbReference>
<comment type="caution">
    <text evidence="4">The sequence shown here is derived from an EMBL/GenBank/DDBJ whole genome shotgun (WGS) entry which is preliminary data.</text>
</comment>
<keyword evidence="2" id="KW-0560">Oxidoreductase</keyword>
<dbReference type="SUPFAM" id="SSF51735">
    <property type="entry name" value="NAD(P)-binding Rossmann-fold domains"/>
    <property type="match status" value="1"/>
</dbReference>
<dbReference type="Pfam" id="PF00106">
    <property type="entry name" value="adh_short"/>
    <property type="match status" value="1"/>
</dbReference>
<dbReference type="InterPro" id="IPR036291">
    <property type="entry name" value="NAD(P)-bd_dom_sf"/>
</dbReference>
<dbReference type="RefSeq" id="WP_133881910.1">
    <property type="nucleotide sequence ID" value="NZ_MWIN01000029.1"/>
</dbReference>
<organism evidence="4 5">
    <name type="scientific">Panacagrimonas perspica</name>
    <dbReference type="NCBI Taxonomy" id="381431"/>
    <lineage>
        <taxon>Bacteria</taxon>
        <taxon>Pseudomonadati</taxon>
        <taxon>Pseudomonadota</taxon>
        <taxon>Gammaproteobacteria</taxon>
        <taxon>Nevskiales</taxon>
        <taxon>Nevskiaceae</taxon>
        <taxon>Panacagrimonas</taxon>
    </lineage>
</organism>
<accession>A0A4S3JZZ7</accession>
<proteinExistence type="inferred from homology"/>